<dbReference type="PANTHER" id="PTHR11662">
    <property type="entry name" value="SOLUTE CARRIER FAMILY 17"/>
    <property type="match status" value="1"/>
</dbReference>
<feature type="transmembrane region" description="Helical" evidence="5">
    <location>
        <begin position="217"/>
        <end position="236"/>
    </location>
</feature>
<comment type="caution">
    <text evidence="7">The sequence shown here is derived from an EMBL/GenBank/DDBJ whole genome shotgun (WGS) entry which is preliminary data.</text>
</comment>
<evidence type="ECO:0000313" key="7">
    <source>
        <dbReference type="EMBL" id="MFH4981214.1"/>
    </source>
</evidence>
<dbReference type="PROSITE" id="PS50850">
    <property type="entry name" value="MFS"/>
    <property type="match status" value="1"/>
</dbReference>
<feature type="transmembrane region" description="Helical" evidence="5">
    <location>
        <begin position="122"/>
        <end position="140"/>
    </location>
</feature>
<dbReference type="AlphaFoldDB" id="A0ABD6EVD0"/>
<name>A0ABD6EVD0_9BILA</name>
<dbReference type="GO" id="GO:0016020">
    <property type="term" value="C:membrane"/>
    <property type="evidence" value="ECO:0007669"/>
    <property type="project" value="UniProtKB-SubCell"/>
</dbReference>
<keyword evidence="2 5" id="KW-0812">Transmembrane</keyword>
<accession>A0ABD6EVD0</accession>
<dbReference type="EMBL" id="JBGFUD010006791">
    <property type="protein sequence ID" value="MFH4981214.1"/>
    <property type="molecule type" value="Genomic_DNA"/>
</dbReference>
<feature type="transmembrane region" description="Helical" evidence="5">
    <location>
        <begin position="452"/>
        <end position="471"/>
    </location>
</feature>
<evidence type="ECO:0000256" key="3">
    <source>
        <dbReference type="ARBA" id="ARBA00022989"/>
    </source>
</evidence>
<feature type="transmembrane region" description="Helical" evidence="5">
    <location>
        <begin position="95"/>
        <end position="115"/>
    </location>
</feature>
<feature type="transmembrane region" description="Helical" evidence="5">
    <location>
        <begin position="411"/>
        <end position="432"/>
    </location>
</feature>
<evidence type="ECO:0000259" key="6">
    <source>
        <dbReference type="PROSITE" id="PS50850"/>
    </source>
</evidence>
<protein>
    <recommendedName>
        <fullName evidence="6">Major facilitator superfamily (MFS) profile domain-containing protein</fullName>
    </recommendedName>
</protein>
<dbReference type="Proteomes" id="UP001608902">
    <property type="component" value="Unassembled WGS sequence"/>
</dbReference>
<evidence type="ECO:0000256" key="1">
    <source>
        <dbReference type="ARBA" id="ARBA00004141"/>
    </source>
</evidence>
<dbReference type="PANTHER" id="PTHR11662:SF331">
    <property type="entry name" value="MAJOR FACILITATOR SUPERFAMILY (MFS) PROFILE DOMAIN-CONTAINING PROTEIN"/>
    <property type="match status" value="1"/>
</dbReference>
<proteinExistence type="predicted"/>
<dbReference type="InterPro" id="IPR050382">
    <property type="entry name" value="MFS_Na/Anion_cotransporter"/>
</dbReference>
<organism evidence="7 8">
    <name type="scientific">Gnathostoma spinigerum</name>
    <dbReference type="NCBI Taxonomy" id="75299"/>
    <lineage>
        <taxon>Eukaryota</taxon>
        <taxon>Metazoa</taxon>
        <taxon>Ecdysozoa</taxon>
        <taxon>Nematoda</taxon>
        <taxon>Chromadorea</taxon>
        <taxon>Rhabditida</taxon>
        <taxon>Spirurina</taxon>
        <taxon>Gnathostomatomorpha</taxon>
        <taxon>Gnathostomatoidea</taxon>
        <taxon>Gnathostomatidae</taxon>
        <taxon>Gnathostoma</taxon>
    </lineage>
</organism>
<dbReference type="Gene3D" id="1.20.1250.20">
    <property type="entry name" value="MFS general substrate transporter like domains"/>
    <property type="match status" value="2"/>
</dbReference>
<dbReference type="InterPro" id="IPR036259">
    <property type="entry name" value="MFS_trans_sf"/>
</dbReference>
<evidence type="ECO:0000256" key="4">
    <source>
        <dbReference type="ARBA" id="ARBA00023136"/>
    </source>
</evidence>
<sequence length="511" mass="55692">MSSSTEVAPTAYRWFPSFRMLTSALLCFAFASVHIMNSNMGMAIICMLDESDKIAGLNLWQNSTPISLNRPMKTHKMALSGQGERGVLWSTTEQAYVFSAFNVGLLLMLGTGFMADKFNAKYLILLSVIVGSGANIAIPLLSSISVYYVVTMRFFVGLSDALLQPSINSLLTRWFPAVERSYALGIATGGRQLGTLLILPISGFLCSQRKLFDGWPAIFYLSAFFGITFCIFYSAVGADKPSKQPCISQNEVEFIVFANKMENVGKKRINRSTPWRHIIKSAPVWAAIISVVCHEFPLMTMIMFLPSYLRDVHNCNDTPNGILSALPTASLWISKLSSSYVRVYLERKLHLSGTAMCKLLNTVASTGLAVFLASTTVLDVSSASLAIVLLCASTAAAGLHTPGCQTALLSIAPAYSGAITGLAFFFVASSGIVHPLITKWIVKKGTPVEWNAVFSMSAIVAFLPVIVFNVWGSADVQWWARSKESLAEMSRELRHKAGESLSCSVRKTSLP</sequence>
<keyword evidence="4 5" id="KW-0472">Membrane</keyword>
<keyword evidence="8" id="KW-1185">Reference proteome</keyword>
<feature type="transmembrane region" description="Helical" evidence="5">
    <location>
        <begin position="284"/>
        <end position="309"/>
    </location>
</feature>
<evidence type="ECO:0000256" key="2">
    <source>
        <dbReference type="ARBA" id="ARBA00022692"/>
    </source>
</evidence>
<feature type="transmembrane region" description="Helical" evidence="5">
    <location>
        <begin position="380"/>
        <end position="399"/>
    </location>
</feature>
<feature type="transmembrane region" description="Helical" evidence="5">
    <location>
        <begin position="355"/>
        <end position="374"/>
    </location>
</feature>
<reference evidence="7 8" key="1">
    <citation type="submission" date="2024-08" db="EMBL/GenBank/DDBJ databases">
        <title>Gnathostoma spinigerum genome.</title>
        <authorList>
            <person name="Gonzalez-Bertolin B."/>
            <person name="Monzon S."/>
            <person name="Zaballos A."/>
            <person name="Jimenez P."/>
            <person name="Dekumyoy P."/>
            <person name="Varona S."/>
            <person name="Cuesta I."/>
            <person name="Sumanam S."/>
            <person name="Adisakwattana P."/>
            <person name="Gasser R.B."/>
            <person name="Hernandez-Gonzalez A."/>
            <person name="Young N.D."/>
            <person name="Perteguer M.J."/>
        </authorList>
    </citation>
    <scope>NUCLEOTIDE SEQUENCE [LARGE SCALE GENOMIC DNA]</scope>
    <source>
        <strain evidence="7">AL3</strain>
        <tissue evidence="7">Liver</tissue>
    </source>
</reference>
<evidence type="ECO:0000256" key="5">
    <source>
        <dbReference type="SAM" id="Phobius"/>
    </source>
</evidence>
<comment type="subcellular location">
    <subcellularLocation>
        <location evidence="1">Membrane</location>
        <topology evidence="1">Multi-pass membrane protein</topology>
    </subcellularLocation>
</comment>
<dbReference type="FunFam" id="1.20.1250.20:FF:000532">
    <property type="entry name" value="SLC (SoLute Carrier) homolog"/>
    <property type="match status" value="1"/>
</dbReference>
<feature type="transmembrane region" description="Helical" evidence="5">
    <location>
        <begin position="184"/>
        <end position="205"/>
    </location>
</feature>
<feature type="domain" description="Major facilitator superfamily (MFS) profile" evidence="6">
    <location>
        <begin position="27"/>
        <end position="475"/>
    </location>
</feature>
<gene>
    <name evidence="7" type="ORF">AB6A40_007923</name>
</gene>
<dbReference type="InterPro" id="IPR011701">
    <property type="entry name" value="MFS"/>
</dbReference>
<dbReference type="Pfam" id="PF07690">
    <property type="entry name" value="MFS_1"/>
    <property type="match status" value="1"/>
</dbReference>
<keyword evidence="3 5" id="KW-1133">Transmembrane helix</keyword>
<evidence type="ECO:0000313" key="8">
    <source>
        <dbReference type="Proteomes" id="UP001608902"/>
    </source>
</evidence>
<dbReference type="SUPFAM" id="SSF103473">
    <property type="entry name" value="MFS general substrate transporter"/>
    <property type="match status" value="1"/>
</dbReference>
<dbReference type="InterPro" id="IPR020846">
    <property type="entry name" value="MFS_dom"/>
</dbReference>